<evidence type="ECO:0000256" key="1">
    <source>
        <dbReference type="SAM" id="SignalP"/>
    </source>
</evidence>
<sequence>MQRVLLALAASALLAGAAHAADQQQARSADKAATNAQARAPAAKKVLYICSEEERSWRMFSRDLGTPDFVTAEQVRADAGKAWSAPKCITETEMKRLNIASR</sequence>
<reference evidence="3" key="1">
    <citation type="submission" date="2018-05" db="EMBL/GenBank/DDBJ databases">
        <authorList>
            <person name="Li X."/>
        </authorList>
    </citation>
    <scope>NUCLEOTIDE SEQUENCE [LARGE SCALE GENOMIC DNA]</scope>
    <source>
        <strain evidence="3">YIM 73061</strain>
    </source>
</reference>
<keyword evidence="1" id="KW-0732">Signal</keyword>
<evidence type="ECO:0000313" key="3">
    <source>
        <dbReference type="Proteomes" id="UP000249725"/>
    </source>
</evidence>
<evidence type="ECO:0000313" key="2">
    <source>
        <dbReference type="EMBL" id="RAK56676.1"/>
    </source>
</evidence>
<accession>A0A328ASL3</accession>
<feature type="chain" id="PRO_5016398238" evidence="1">
    <location>
        <begin position="21"/>
        <end position="102"/>
    </location>
</feature>
<organism evidence="2 3">
    <name type="scientific">Phenylobacterium deserti</name>
    <dbReference type="NCBI Taxonomy" id="1914756"/>
    <lineage>
        <taxon>Bacteria</taxon>
        <taxon>Pseudomonadati</taxon>
        <taxon>Pseudomonadota</taxon>
        <taxon>Alphaproteobacteria</taxon>
        <taxon>Caulobacterales</taxon>
        <taxon>Caulobacteraceae</taxon>
        <taxon>Phenylobacterium</taxon>
    </lineage>
</organism>
<dbReference type="EMBL" id="QFYR01000001">
    <property type="protein sequence ID" value="RAK56676.1"/>
    <property type="molecule type" value="Genomic_DNA"/>
</dbReference>
<gene>
    <name evidence="2" type="ORF">DJ018_01475</name>
</gene>
<keyword evidence="3" id="KW-1185">Reference proteome</keyword>
<dbReference type="OrthoDB" id="7207065at2"/>
<dbReference type="Proteomes" id="UP000249725">
    <property type="component" value="Unassembled WGS sequence"/>
</dbReference>
<protein>
    <submittedName>
        <fullName evidence="2">Uncharacterized protein</fullName>
    </submittedName>
</protein>
<dbReference type="AlphaFoldDB" id="A0A328ASL3"/>
<name>A0A328ASL3_9CAUL</name>
<proteinExistence type="predicted"/>
<dbReference type="RefSeq" id="WP_111513027.1">
    <property type="nucleotide sequence ID" value="NZ_QFYR01000001.1"/>
</dbReference>
<feature type="signal peptide" evidence="1">
    <location>
        <begin position="1"/>
        <end position="20"/>
    </location>
</feature>
<comment type="caution">
    <text evidence="2">The sequence shown here is derived from an EMBL/GenBank/DDBJ whole genome shotgun (WGS) entry which is preliminary data.</text>
</comment>